<gene>
    <name evidence="2" type="ORF">E4U56_002679</name>
</gene>
<protein>
    <submittedName>
        <fullName evidence="2">Uncharacterized protein</fullName>
    </submittedName>
</protein>
<evidence type="ECO:0000256" key="1">
    <source>
        <dbReference type="SAM" id="MobiDB-lite"/>
    </source>
</evidence>
<organism evidence="2 3">
    <name type="scientific">Claviceps arundinis</name>
    <dbReference type="NCBI Taxonomy" id="1623583"/>
    <lineage>
        <taxon>Eukaryota</taxon>
        <taxon>Fungi</taxon>
        <taxon>Dikarya</taxon>
        <taxon>Ascomycota</taxon>
        <taxon>Pezizomycotina</taxon>
        <taxon>Sordariomycetes</taxon>
        <taxon>Hypocreomycetidae</taxon>
        <taxon>Hypocreales</taxon>
        <taxon>Clavicipitaceae</taxon>
        <taxon>Claviceps</taxon>
    </lineage>
</organism>
<name>A0A9P7MXV5_9HYPO</name>
<proteinExistence type="predicted"/>
<evidence type="ECO:0000313" key="2">
    <source>
        <dbReference type="EMBL" id="KAG5976014.1"/>
    </source>
</evidence>
<feature type="compositionally biased region" description="Acidic residues" evidence="1">
    <location>
        <begin position="1"/>
        <end position="21"/>
    </location>
</feature>
<feature type="region of interest" description="Disordered" evidence="1">
    <location>
        <begin position="1"/>
        <end position="55"/>
    </location>
</feature>
<feature type="compositionally biased region" description="Acidic residues" evidence="1">
    <location>
        <begin position="31"/>
        <end position="41"/>
    </location>
</feature>
<dbReference type="EMBL" id="SRPS01000019">
    <property type="protein sequence ID" value="KAG5976014.1"/>
    <property type="molecule type" value="Genomic_DNA"/>
</dbReference>
<dbReference type="AlphaFoldDB" id="A0A9P7MXV5"/>
<evidence type="ECO:0000313" key="3">
    <source>
        <dbReference type="Proteomes" id="UP000784919"/>
    </source>
</evidence>
<accession>A0A9P7MXV5</accession>
<comment type="caution">
    <text evidence="2">The sequence shown here is derived from an EMBL/GenBank/DDBJ whole genome shotgun (WGS) entry which is preliminary data.</text>
</comment>
<reference evidence="2" key="1">
    <citation type="journal article" date="2020" name="bioRxiv">
        <title>Whole genome comparisons of ergot fungi reveals the divergence and evolution of species within the genus Claviceps are the result of varying mechanisms driving genome evolution and host range expansion.</title>
        <authorList>
            <person name="Wyka S.A."/>
            <person name="Mondo S.J."/>
            <person name="Liu M."/>
            <person name="Dettman J."/>
            <person name="Nalam V."/>
            <person name="Broders K.D."/>
        </authorList>
    </citation>
    <scope>NUCLEOTIDE SEQUENCE</scope>
    <source>
        <strain evidence="2">CCC 1102</strain>
    </source>
</reference>
<dbReference type="Proteomes" id="UP000784919">
    <property type="component" value="Unassembled WGS sequence"/>
</dbReference>
<sequence>MRDAGEDLDEEDFDDEEDESPDEHLMPVDTDFADLEEEILPEEFSPCEGQSKQSR</sequence>